<proteinExistence type="predicted"/>
<protein>
    <submittedName>
        <fullName evidence="1">Uncharacterized protein</fullName>
    </submittedName>
</protein>
<evidence type="ECO:0000313" key="2">
    <source>
        <dbReference type="Proteomes" id="UP000242287"/>
    </source>
</evidence>
<accession>A0A2A9NCG8</accession>
<dbReference type="AlphaFoldDB" id="A0A2A9NCG8"/>
<gene>
    <name evidence="1" type="ORF">AMATHDRAFT_160163</name>
</gene>
<reference evidence="1 2" key="1">
    <citation type="submission" date="2014-02" db="EMBL/GenBank/DDBJ databases">
        <title>Transposable element dynamics among asymbiotic and ectomycorrhizal Amanita fungi.</title>
        <authorList>
            <consortium name="DOE Joint Genome Institute"/>
            <person name="Hess J."/>
            <person name="Skrede I."/>
            <person name="Wolfe B."/>
            <person name="LaButti K."/>
            <person name="Ohm R.A."/>
            <person name="Grigoriev I.V."/>
            <person name="Pringle A."/>
        </authorList>
    </citation>
    <scope>NUCLEOTIDE SEQUENCE [LARGE SCALE GENOMIC DNA]</scope>
    <source>
        <strain evidence="1 2">SKay4041</strain>
    </source>
</reference>
<evidence type="ECO:0000313" key="1">
    <source>
        <dbReference type="EMBL" id="PFH45392.1"/>
    </source>
</evidence>
<sequence length="63" mass="7162">DKDVIHVDAHPSFSYFVPEDVVHHSLEQHDKWFKKSPIGPKCGLPFVSLLDPDIIVAPTDIHF</sequence>
<organism evidence="1 2">
    <name type="scientific">Amanita thiersii Skay4041</name>
    <dbReference type="NCBI Taxonomy" id="703135"/>
    <lineage>
        <taxon>Eukaryota</taxon>
        <taxon>Fungi</taxon>
        <taxon>Dikarya</taxon>
        <taxon>Basidiomycota</taxon>
        <taxon>Agaricomycotina</taxon>
        <taxon>Agaricomycetes</taxon>
        <taxon>Agaricomycetidae</taxon>
        <taxon>Agaricales</taxon>
        <taxon>Pluteineae</taxon>
        <taxon>Amanitaceae</taxon>
        <taxon>Amanita</taxon>
    </lineage>
</organism>
<dbReference type="EMBL" id="KZ302406">
    <property type="protein sequence ID" value="PFH45392.1"/>
    <property type="molecule type" value="Genomic_DNA"/>
</dbReference>
<feature type="non-terminal residue" evidence="1">
    <location>
        <position position="1"/>
    </location>
</feature>
<dbReference type="Proteomes" id="UP000242287">
    <property type="component" value="Unassembled WGS sequence"/>
</dbReference>
<name>A0A2A9NCG8_9AGAR</name>
<keyword evidence="2" id="KW-1185">Reference proteome</keyword>
<dbReference type="OrthoDB" id="3046524at2759"/>